<dbReference type="Pfam" id="PF20243">
    <property type="entry name" value="MbnP"/>
    <property type="match status" value="1"/>
</dbReference>
<accession>A0A7C9BHZ6</accession>
<sequence length="269" mass="29382">MKRIINSILAAVFASALMLACTNDDVEPVGTHDKNSVTLEFDNRVGAQKMALGNTTYKNASGEEFTLTRFNYFISNVALKKADGTVVKFPDQYFLIRQSDPTSWEPELKDVPAADYSEISFTIGVDSTRSVSDISARTGVLDPTSYGDDGMYWSWNSGYIFVKMEGTSPVVPLNSAGKRAFELHIGGYGGREATAPNNLRSVTLPLNGTAMVRKDIAPTIHLVADFMKVFDGPNTIKLAETNSVHNPAVAGPIADNYMKMFVVDHVHND</sequence>
<feature type="domain" description="Copper-binding protein MbnP-like" evidence="2">
    <location>
        <begin position="35"/>
        <end position="245"/>
    </location>
</feature>
<dbReference type="InterPro" id="IPR046863">
    <property type="entry name" value="MbnP-like_dom"/>
</dbReference>
<organism evidence="3 4">
    <name type="scientific">Salmonirosea aquatica</name>
    <dbReference type="NCBI Taxonomy" id="2654236"/>
    <lineage>
        <taxon>Bacteria</taxon>
        <taxon>Pseudomonadati</taxon>
        <taxon>Bacteroidota</taxon>
        <taxon>Cytophagia</taxon>
        <taxon>Cytophagales</taxon>
        <taxon>Spirosomataceae</taxon>
        <taxon>Salmonirosea</taxon>
    </lineage>
</organism>
<keyword evidence="4" id="KW-1185">Reference proteome</keyword>
<name>A0A7C9BHZ6_9BACT</name>
<proteinExistence type="predicted"/>
<protein>
    <recommendedName>
        <fullName evidence="2">Copper-binding protein MbnP-like domain-containing protein</fullName>
    </recommendedName>
</protein>
<dbReference type="EMBL" id="WHLY01000002">
    <property type="protein sequence ID" value="MPR33435.1"/>
    <property type="molecule type" value="Genomic_DNA"/>
</dbReference>
<feature type="signal peptide" evidence="1">
    <location>
        <begin position="1"/>
        <end position="20"/>
    </location>
</feature>
<dbReference type="RefSeq" id="WP_152758678.1">
    <property type="nucleotide sequence ID" value="NZ_WHLY01000002.1"/>
</dbReference>
<gene>
    <name evidence="3" type="ORF">GBK04_08680</name>
</gene>
<reference evidence="3 4" key="1">
    <citation type="submission" date="2019-10" db="EMBL/GenBank/DDBJ databases">
        <title>Draft Genome Sequence of Cytophagaceae sp. SJW1-29.</title>
        <authorList>
            <person name="Choi A."/>
        </authorList>
    </citation>
    <scope>NUCLEOTIDE SEQUENCE [LARGE SCALE GENOMIC DNA]</scope>
    <source>
        <strain evidence="3 4">SJW1-29</strain>
    </source>
</reference>
<dbReference type="AlphaFoldDB" id="A0A7C9BHZ6"/>
<feature type="chain" id="PRO_5028849672" description="Copper-binding protein MbnP-like domain-containing protein" evidence="1">
    <location>
        <begin position="21"/>
        <end position="269"/>
    </location>
</feature>
<evidence type="ECO:0000256" key="1">
    <source>
        <dbReference type="SAM" id="SignalP"/>
    </source>
</evidence>
<keyword evidence="1" id="KW-0732">Signal</keyword>
<evidence type="ECO:0000313" key="3">
    <source>
        <dbReference type="EMBL" id="MPR33435.1"/>
    </source>
</evidence>
<evidence type="ECO:0000259" key="2">
    <source>
        <dbReference type="Pfam" id="PF20243"/>
    </source>
</evidence>
<evidence type="ECO:0000313" key="4">
    <source>
        <dbReference type="Proteomes" id="UP000479293"/>
    </source>
</evidence>
<dbReference type="PROSITE" id="PS51257">
    <property type="entry name" value="PROKAR_LIPOPROTEIN"/>
    <property type="match status" value="1"/>
</dbReference>
<comment type="caution">
    <text evidence="3">The sequence shown here is derived from an EMBL/GenBank/DDBJ whole genome shotgun (WGS) entry which is preliminary data.</text>
</comment>
<dbReference type="Proteomes" id="UP000479293">
    <property type="component" value="Unassembled WGS sequence"/>
</dbReference>